<feature type="transmembrane region" description="Helical" evidence="1">
    <location>
        <begin position="7"/>
        <end position="25"/>
    </location>
</feature>
<keyword evidence="1" id="KW-0812">Transmembrane</keyword>
<keyword evidence="1" id="KW-0472">Membrane</keyword>
<name>A0A0F9DVK6_9ZZZZ</name>
<feature type="transmembrane region" description="Helical" evidence="1">
    <location>
        <begin position="31"/>
        <end position="50"/>
    </location>
</feature>
<accession>A0A0F9DVK6</accession>
<dbReference type="EMBL" id="LAZR01027381">
    <property type="protein sequence ID" value="KKL65903.1"/>
    <property type="molecule type" value="Genomic_DNA"/>
</dbReference>
<protein>
    <submittedName>
        <fullName evidence="2">Uncharacterized protein</fullName>
    </submittedName>
</protein>
<proteinExistence type="predicted"/>
<organism evidence="2">
    <name type="scientific">marine sediment metagenome</name>
    <dbReference type="NCBI Taxonomy" id="412755"/>
    <lineage>
        <taxon>unclassified sequences</taxon>
        <taxon>metagenomes</taxon>
        <taxon>ecological metagenomes</taxon>
    </lineage>
</organism>
<comment type="caution">
    <text evidence="2">The sequence shown here is derived from an EMBL/GenBank/DDBJ whole genome shotgun (WGS) entry which is preliminary data.</text>
</comment>
<gene>
    <name evidence="2" type="ORF">LCGC14_2150320</name>
</gene>
<evidence type="ECO:0000313" key="2">
    <source>
        <dbReference type="EMBL" id="KKL65903.1"/>
    </source>
</evidence>
<evidence type="ECO:0000256" key="1">
    <source>
        <dbReference type="SAM" id="Phobius"/>
    </source>
</evidence>
<dbReference type="AlphaFoldDB" id="A0A0F9DVK6"/>
<reference evidence="2" key="1">
    <citation type="journal article" date="2015" name="Nature">
        <title>Complex archaea that bridge the gap between prokaryotes and eukaryotes.</title>
        <authorList>
            <person name="Spang A."/>
            <person name="Saw J.H."/>
            <person name="Jorgensen S.L."/>
            <person name="Zaremba-Niedzwiedzka K."/>
            <person name="Martijn J."/>
            <person name="Lind A.E."/>
            <person name="van Eijk R."/>
            <person name="Schleper C."/>
            <person name="Guy L."/>
            <person name="Ettema T.J."/>
        </authorList>
    </citation>
    <scope>NUCLEOTIDE SEQUENCE</scope>
</reference>
<sequence>MKSITMILGSAGILIIISATIRWSIVFFDMSQLVLASMIGVIFMGFAFFYERLTGIYEELKDVKEMKEQIKQEVIKEVAS</sequence>
<keyword evidence="1" id="KW-1133">Transmembrane helix</keyword>